<keyword evidence="4 7" id="KW-0812">Transmembrane</keyword>
<evidence type="ECO:0000256" key="6">
    <source>
        <dbReference type="ARBA" id="ARBA00023136"/>
    </source>
</evidence>
<dbReference type="Pfam" id="PF04039">
    <property type="entry name" value="MnhB"/>
    <property type="match status" value="1"/>
</dbReference>
<dbReference type="PANTHER" id="PTHR33932:SF4">
    <property type="entry name" value="NA(+)_H(+) ANTIPORTER SUBUNIT B"/>
    <property type="match status" value="1"/>
</dbReference>
<gene>
    <name evidence="9" type="ORF">A2V47_00775</name>
</gene>
<feature type="transmembrane region" description="Helical" evidence="7">
    <location>
        <begin position="74"/>
        <end position="94"/>
    </location>
</feature>
<dbReference type="NCBIfam" id="NF006248">
    <property type="entry name" value="PRK08386.1"/>
    <property type="match status" value="1"/>
</dbReference>
<dbReference type="STRING" id="1797291.A2V47_00775"/>
<evidence type="ECO:0000313" key="10">
    <source>
        <dbReference type="Proteomes" id="UP000177701"/>
    </source>
</evidence>
<reference evidence="9 10" key="1">
    <citation type="journal article" date="2016" name="Nat. Commun.">
        <title>Thousands of microbial genomes shed light on interconnected biogeochemical processes in an aquifer system.</title>
        <authorList>
            <person name="Anantharaman K."/>
            <person name="Brown C.T."/>
            <person name="Hug L.A."/>
            <person name="Sharon I."/>
            <person name="Castelle C.J."/>
            <person name="Probst A.J."/>
            <person name="Thomas B.C."/>
            <person name="Singh A."/>
            <person name="Wilkins M.J."/>
            <person name="Karaoz U."/>
            <person name="Brodie E.L."/>
            <person name="Williams K.H."/>
            <person name="Hubbard S.S."/>
            <person name="Banfield J.F."/>
        </authorList>
    </citation>
    <scope>NUCLEOTIDE SEQUENCE [LARGE SCALE GENOMIC DNA]</scope>
</reference>
<comment type="caution">
    <text evidence="9">The sequence shown here is derived from an EMBL/GenBank/DDBJ whole genome shotgun (WGS) entry which is preliminary data.</text>
</comment>
<name>A0A1F5ABH2_9BACT</name>
<evidence type="ECO:0000256" key="3">
    <source>
        <dbReference type="ARBA" id="ARBA00022475"/>
    </source>
</evidence>
<dbReference type="AlphaFoldDB" id="A0A1F5ABH2"/>
<keyword evidence="6 7" id="KW-0472">Membrane</keyword>
<proteinExistence type="inferred from homology"/>
<evidence type="ECO:0000256" key="2">
    <source>
        <dbReference type="ARBA" id="ARBA00009425"/>
    </source>
</evidence>
<evidence type="ECO:0000259" key="8">
    <source>
        <dbReference type="Pfam" id="PF04039"/>
    </source>
</evidence>
<evidence type="ECO:0000313" key="9">
    <source>
        <dbReference type="EMBL" id="OGD15708.1"/>
    </source>
</evidence>
<protein>
    <recommendedName>
        <fullName evidence="8">Na+/H+ antiporter MnhB subunit-related protein domain-containing protein</fullName>
    </recommendedName>
</protein>
<dbReference type="InterPro" id="IPR007182">
    <property type="entry name" value="MnhB"/>
</dbReference>
<evidence type="ECO:0000256" key="7">
    <source>
        <dbReference type="SAM" id="Phobius"/>
    </source>
</evidence>
<feature type="transmembrane region" description="Helical" evidence="7">
    <location>
        <begin position="14"/>
        <end position="31"/>
    </location>
</feature>
<dbReference type="InterPro" id="IPR050622">
    <property type="entry name" value="CPA3_antiporter_subunitB"/>
</dbReference>
<dbReference type="Proteomes" id="UP000177701">
    <property type="component" value="Unassembled WGS sequence"/>
</dbReference>
<keyword evidence="3" id="KW-1003">Cell membrane</keyword>
<dbReference type="PANTHER" id="PTHR33932">
    <property type="entry name" value="NA(+)/H(+) ANTIPORTER SUBUNIT B"/>
    <property type="match status" value="1"/>
</dbReference>
<feature type="domain" description="Na+/H+ antiporter MnhB subunit-related protein" evidence="8">
    <location>
        <begin position="6"/>
        <end position="128"/>
    </location>
</feature>
<feature type="transmembrane region" description="Helical" evidence="7">
    <location>
        <begin position="37"/>
        <end position="53"/>
    </location>
</feature>
<comment type="subcellular location">
    <subcellularLocation>
        <location evidence="1">Cell membrane</location>
        <topology evidence="1">Multi-pass membrane protein</topology>
    </subcellularLocation>
</comment>
<evidence type="ECO:0000256" key="4">
    <source>
        <dbReference type="ARBA" id="ARBA00022692"/>
    </source>
</evidence>
<organism evidence="9 10">
    <name type="scientific">Candidatus Sediminicultor quintus</name>
    <dbReference type="NCBI Taxonomy" id="1797291"/>
    <lineage>
        <taxon>Bacteria</taxon>
        <taxon>Pseudomonadati</taxon>
        <taxon>Atribacterota</taxon>
        <taxon>Candidatus Phoenicimicrobiia</taxon>
        <taxon>Candidatus Pheonicimicrobiales</taxon>
        <taxon>Candidatus Phoenicimicrobiaceae</taxon>
        <taxon>Candidatus Sediminicultor</taxon>
    </lineage>
</organism>
<comment type="similarity">
    <text evidence="2">Belongs to the CPA3 antiporters (TC 2.A.63) subunit B family.</text>
</comment>
<evidence type="ECO:0000256" key="1">
    <source>
        <dbReference type="ARBA" id="ARBA00004651"/>
    </source>
</evidence>
<accession>A0A1F5ABH2</accession>
<dbReference type="GO" id="GO:0005886">
    <property type="term" value="C:plasma membrane"/>
    <property type="evidence" value="ECO:0007669"/>
    <property type="project" value="UniProtKB-SubCell"/>
</dbReference>
<keyword evidence="5 7" id="KW-1133">Transmembrane helix</keyword>
<feature type="transmembrane region" description="Helical" evidence="7">
    <location>
        <begin position="114"/>
        <end position="135"/>
    </location>
</feature>
<evidence type="ECO:0000256" key="5">
    <source>
        <dbReference type="ARBA" id="ARBA00022989"/>
    </source>
</evidence>
<dbReference type="EMBL" id="MEYH01000049">
    <property type="protein sequence ID" value="OGD15708.1"/>
    <property type="molecule type" value="Genomic_DNA"/>
</dbReference>
<sequence>MGSSKIIRTIAQKLFPFIMLFGFYLISNGHLSPGGGFQGGVVLGTAIILLALSHGIEQTEKIFKSRWLNMLEKLGILTLIFLGFLGIFFGYSFLGNFLPLGRPGQITSGGLMLPFNIAIGIKVAAGVSAIFYALIKYRGEI</sequence>